<evidence type="ECO:0000256" key="1">
    <source>
        <dbReference type="ARBA" id="ARBA00023015"/>
    </source>
</evidence>
<sequence length="202" mass="22349">MRSAPGGRPRDEKLHRAILQTTYDLVLQVGFRAVSVESIAATAGVSKATIYRRWPNKAAVVMDAFTDRVGSGSLFPKAQSATESIRLQMRAMARSFRGDDGALVRALLAEAQFDPELARAFRERWTMPRRKLGIAVVEEAIRQGEMSADIDPADVIDILYGPIYYRLQMGTGALSNAYVDRIFRRAMKGLGGKDRASRDCPP</sequence>
<dbReference type="GO" id="GO:0003700">
    <property type="term" value="F:DNA-binding transcription factor activity"/>
    <property type="evidence" value="ECO:0007669"/>
    <property type="project" value="TreeGrafter"/>
</dbReference>
<keyword evidence="2 4" id="KW-0238">DNA-binding</keyword>
<reference evidence="6 7" key="1">
    <citation type="submission" date="2020-08" db="EMBL/GenBank/DDBJ databases">
        <title>Edaphobacter telluris sp. nov. and Acidobacterium dinghuensis sp. nov., two acidobacteria isolated from forest soil.</title>
        <authorList>
            <person name="Fu J."/>
            <person name="Qiu L."/>
        </authorList>
    </citation>
    <scope>NUCLEOTIDE SEQUENCE [LARGE SCALE GENOMIC DNA]</scope>
    <source>
        <strain evidence="6">4Y35</strain>
    </source>
</reference>
<dbReference type="PANTHER" id="PTHR30055">
    <property type="entry name" value="HTH-TYPE TRANSCRIPTIONAL REGULATOR RUTR"/>
    <property type="match status" value="1"/>
</dbReference>
<keyword evidence="1" id="KW-0805">Transcription regulation</keyword>
<name>A0A7G8BC52_9BACT</name>
<dbReference type="InterPro" id="IPR001647">
    <property type="entry name" value="HTH_TetR"/>
</dbReference>
<dbReference type="PROSITE" id="PS50977">
    <property type="entry name" value="HTH_TETR_2"/>
    <property type="match status" value="1"/>
</dbReference>
<evidence type="ECO:0000313" key="6">
    <source>
        <dbReference type="EMBL" id="QNI30122.1"/>
    </source>
</evidence>
<dbReference type="EMBL" id="CP060394">
    <property type="protein sequence ID" value="QNI30122.1"/>
    <property type="molecule type" value="Genomic_DNA"/>
</dbReference>
<dbReference type="InterPro" id="IPR050109">
    <property type="entry name" value="HTH-type_TetR-like_transc_reg"/>
</dbReference>
<dbReference type="Gene3D" id="1.10.10.60">
    <property type="entry name" value="Homeodomain-like"/>
    <property type="match status" value="1"/>
</dbReference>
<feature type="DNA-binding region" description="H-T-H motif" evidence="4">
    <location>
        <begin position="35"/>
        <end position="54"/>
    </location>
</feature>
<dbReference type="InterPro" id="IPR009057">
    <property type="entry name" value="Homeodomain-like_sf"/>
</dbReference>
<dbReference type="Pfam" id="PF00440">
    <property type="entry name" value="TetR_N"/>
    <property type="match status" value="1"/>
</dbReference>
<dbReference type="Gene3D" id="1.10.357.10">
    <property type="entry name" value="Tetracycline Repressor, domain 2"/>
    <property type="match status" value="1"/>
</dbReference>
<evidence type="ECO:0000313" key="7">
    <source>
        <dbReference type="Proteomes" id="UP000515312"/>
    </source>
</evidence>
<accession>A0A7G8BC52</accession>
<feature type="domain" description="HTH tetR-type" evidence="5">
    <location>
        <begin position="12"/>
        <end position="72"/>
    </location>
</feature>
<evidence type="ECO:0000256" key="2">
    <source>
        <dbReference type="ARBA" id="ARBA00023125"/>
    </source>
</evidence>
<dbReference type="PRINTS" id="PR00455">
    <property type="entry name" value="HTHTETR"/>
</dbReference>
<dbReference type="GO" id="GO:0000976">
    <property type="term" value="F:transcription cis-regulatory region binding"/>
    <property type="evidence" value="ECO:0007669"/>
    <property type="project" value="TreeGrafter"/>
</dbReference>
<organism evidence="6 7">
    <name type="scientific">Alloacidobacterium dinghuense</name>
    <dbReference type="NCBI Taxonomy" id="2763107"/>
    <lineage>
        <taxon>Bacteria</taxon>
        <taxon>Pseudomonadati</taxon>
        <taxon>Acidobacteriota</taxon>
        <taxon>Terriglobia</taxon>
        <taxon>Terriglobales</taxon>
        <taxon>Acidobacteriaceae</taxon>
        <taxon>Alloacidobacterium</taxon>
    </lineage>
</organism>
<evidence type="ECO:0000259" key="5">
    <source>
        <dbReference type="PROSITE" id="PS50977"/>
    </source>
</evidence>
<dbReference type="PANTHER" id="PTHR30055:SF148">
    <property type="entry name" value="TETR-FAMILY TRANSCRIPTIONAL REGULATOR"/>
    <property type="match status" value="1"/>
</dbReference>
<dbReference type="KEGG" id="adin:H7849_13035"/>
<protein>
    <submittedName>
        <fullName evidence="6">TetR/AcrR family transcriptional regulator</fullName>
    </submittedName>
</protein>
<evidence type="ECO:0000256" key="3">
    <source>
        <dbReference type="ARBA" id="ARBA00023163"/>
    </source>
</evidence>
<dbReference type="RefSeq" id="WP_186739749.1">
    <property type="nucleotide sequence ID" value="NZ_CP060394.1"/>
</dbReference>
<dbReference type="SUPFAM" id="SSF46689">
    <property type="entry name" value="Homeodomain-like"/>
    <property type="match status" value="1"/>
</dbReference>
<dbReference type="PROSITE" id="PS01081">
    <property type="entry name" value="HTH_TETR_1"/>
    <property type="match status" value="1"/>
</dbReference>
<dbReference type="InterPro" id="IPR011075">
    <property type="entry name" value="TetR_C"/>
</dbReference>
<dbReference type="Proteomes" id="UP000515312">
    <property type="component" value="Chromosome"/>
</dbReference>
<dbReference type="InterPro" id="IPR036271">
    <property type="entry name" value="Tet_transcr_reg_TetR-rel_C_sf"/>
</dbReference>
<gene>
    <name evidence="6" type="ORF">H7849_13035</name>
</gene>
<dbReference type="InterPro" id="IPR023772">
    <property type="entry name" value="DNA-bd_HTH_TetR-type_CS"/>
</dbReference>
<evidence type="ECO:0000256" key="4">
    <source>
        <dbReference type="PROSITE-ProRule" id="PRU00335"/>
    </source>
</evidence>
<keyword evidence="7" id="KW-1185">Reference proteome</keyword>
<keyword evidence="3" id="KW-0804">Transcription</keyword>
<dbReference type="Pfam" id="PF16859">
    <property type="entry name" value="TetR_C_11"/>
    <property type="match status" value="1"/>
</dbReference>
<proteinExistence type="predicted"/>
<dbReference type="AlphaFoldDB" id="A0A7G8BC52"/>
<dbReference type="SUPFAM" id="SSF48498">
    <property type="entry name" value="Tetracyclin repressor-like, C-terminal domain"/>
    <property type="match status" value="1"/>
</dbReference>